<dbReference type="RefSeq" id="WP_104000992.1">
    <property type="nucleotide sequence ID" value="NZ_FNVP01000019.1"/>
</dbReference>
<evidence type="ECO:0000259" key="1">
    <source>
        <dbReference type="Pfam" id="PF19745"/>
    </source>
</evidence>
<gene>
    <name evidence="2" type="ORF">SAMN04488130_11933</name>
</gene>
<dbReference type="EMBL" id="FNVP01000019">
    <property type="protein sequence ID" value="SEG51325.1"/>
    <property type="molecule type" value="Genomic_DNA"/>
</dbReference>
<dbReference type="GO" id="GO:0046921">
    <property type="term" value="F:alpha-(1-&gt;6)-fucosyltransferase activity"/>
    <property type="evidence" value="ECO:0007669"/>
    <property type="project" value="TreeGrafter"/>
</dbReference>
<keyword evidence="3" id="KW-1185">Reference proteome</keyword>
<dbReference type="PANTHER" id="PTHR13132:SF29">
    <property type="entry name" value="ALPHA-(1,6)-FUCOSYLTRANSFERASE"/>
    <property type="match status" value="1"/>
</dbReference>
<evidence type="ECO:0000313" key="3">
    <source>
        <dbReference type="Proteomes" id="UP000236737"/>
    </source>
</evidence>
<dbReference type="Gene3D" id="3.40.50.11350">
    <property type="match status" value="1"/>
</dbReference>
<dbReference type="OrthoDB" id="1035290at2"/>
<organism evidence="2 3">
    <name type="scientific">Flavobacterium urumqiense</name>
    <dbReference type="NCBI Taxonomy" id="935224"/>
    <lineage>
        <taxon>Bacteria</taxon>
        <taxon>Pseudomonadati</taxon>
        <taxon>Bacteroidota</taxon>
        <taxon>Flavobacteriia</taxon>
        <taxon>Flavobacteriales</taxon>
        <taxon>Flavobacteriaceae</taxon>
        <taxon>Flavobacterium</taxon>
    </lineage>
</organism>
<proteinExistence type="predicted"/>
<dbReference type="InterPro" id="IPR045573">
    <property type="entry name" value="Fut8_N_cat"/>
</dbReference>
<sequence length="309" mass="36985">MITQYRETYKKTNNSIKRSELIYPLTNRGFFSELNNLALAALYCIDNKIKLRLYSGKWVSGKWEDYFNPIFEEYKGIIPIPHDIFVRKRIESFYMIYHKHYKKRKILQDDIWSDMRRKSFINKHFFYPELGINGDIFEAKKQIFDIILDYNHDTTKEIFSLNETDLKFVKESCGIHVRRGDKVKGNNNEAESFDIEFYINKSQEFKPEIKKFTICTDDNEVLESFKKKFPEFNYLSFCPSTRFGYFQKEYNNAKKHEKRTEVINILKDAYLLSSSEMFVGTYSSNISRFVTLIRNNKDCHSLDIPWTPL</sequence>
<dbReference type="Pfam" id="PF19745">
    <property type="entry name" value="FUT8_N_cat"/>
    <property type="match status" value="1"/>
</dbReference>
<reference evidence="3" key="1">
    <citation type="submission" date="2016-10" db="EMBL/GenBank/DDBJ databases">
        <authorList>
            <person name="Varghese N."/>
            <person name="Submissions S."/>
        </authorList>
    </citation>
    <scope>NUCLEOTIDE SEQUENCE [LARGE SCALE GENOMIC DNA]</scope>
    <source>
        <strain evidence="3">CGMCC 1.9230</strain>
    </source>
</reference>
<dbReference type="Proteomes" id="UP000236737">
    <property type="component" value="Unassembled WGS sequence"/>
</dbReference>
<dbReference type="AlphaFoldDB" id="A0A1H6ATH2"/>
<accession>A0A1H6ATH2</accession>
<name>A0A1H6ATH2_9FLAO</name>
<dbReference type="PANTHER" id="PTHR13132">
    <property type="entry name" value="ALPHA- 1,6 -FUCOSYLTRANSFERASE"/>
    <property type="match status" value="1"/>
</dbReference>
<feature type="domain" description="Alpha-(1,6)-fucosyltransferase N- and catalytic" evidence="1">
    <location>
        <begin position="150"/>
        <end position="289"/>
    </location>
</feature>
<evidence type="ECO:0000313" key="2">
    <source>
        <dbReference type="EMBL" id="SEG51325.1"/>
    </source>
</evidence>
<protein>
    <recommendedName>
        <fullName evidence="1">Alpha-(1,6)-fucosyltransferase N- and catalytic domain-containing protein</fullName>
    </recommendedName>
</protein>
<dbReference type="GO" id="GO:0006487">
    <property type="term" value="P:protein N-linked glycosylation"/>
    <property type="evidence" value="ECO:0007669"/>
    <property type="project" value="TreeGrafter"/>
</dbReference>